<dbReference type="STRING" id="1150298.ERS852406_02114"/>
<dbReference type="Proteomes" id="UP000095709">
    <property type="component" value="Unassembled WGS sequence"/>
</dbReference>
<dbReference type="GO" id="GO:0031176">
    <property type="term" value="F:endo-1,4-beta-xylanase activity"/>
    <property type="evidence" value="ECO:0007669"/>
    <property type="project" value="UniProtKB-EC"/>
</dbReference>
<evidence type="ECO:0000313" key="2">
    <source>
        <dbReference type="EMBL" id="CUP88642.1"/>
    </source>
</evidence>
<sequence>MAFIQVSFMSKTLMRTVPLQVILPVDKFTFGQPEREEKPFKTLYLLHGIFGNETDWVHGTRIQRWAEEKNLAVVMPAGENAFYVDQPSIGAMHGQFIGEELVEITRKMFPLSRKREDTFIGGLSMGGFGALRNGLKYHDTFGAVICLSGALHVLENPEESRADSFAHEEGYFGNLVEAAKSDKNPAVLIEQLKEARKKDPSVNVPTVFQACGTEDGLLEVNRLYHKRMEESGMDIVYYESKGGHEWDFWDEWIKKALDWLPLEEKTEGLNSGNVNV</sequence>
<dbReference type="Proteomes" id="UP000737612">
    <property type="component" value="Unassembled WGS sequence"/>
</dbReference>
<evidence type="ECO:0000313" key="1">
    <source>
        <dbReference type="EMBL" id="CUO50330.1"/>
    </source>
</evidence>
<dbReference type="EMBL" id="JAFHBD010000006">
    <property type="protein sequence ID" value="MBN2952481.1"/>
    <property type="molecule type" value="Genomic_DNA"/>
</dbReference>
<dbReference type="PANTHER" id="PTHR48098:SF1">
    <property type="entry name" value="DIACYLGLYCEROL ACYLTRANSFERASE_MYCOLYLTRANSFERASE AG85A"/>
    <property type="match status" value="1"/>
</dbReference>
<reference evidence="6 7" key="1">
    <citation type="submission" date="2015-09" db="EMBL/GenBank/DDBJ databases">
        <authorList>
            <consortium name="Pathogen Informatics"/>
        </authorList>
    </citation>
    <scope>NUCLEOTIDE SEQUENCE [LARGE SCALE GENOMIC DNA]</scope>
    <source>
        <strain evidence="1 6">2789STDY5608849</strain>
        <strain evidence="2 7">2789STDY5834885</strain>
    </source>
</reference>
<dbReference type="InterPro" id="IPR029058">
    <property type="entry name" value="AB_hydrolase_fold"/>
</dbReference>
<reference evidence="3" key="4">
    <citation type="submission" date="2021-02" db="EMBL/GenBank/DDBJ databases">
        <title>Metagenome-assembled genomes from human diarrheal sample B26.</title>
        <authorList>
            <person name="Ateba T.P."/>
            <person name="Alayande K.A."/>
            <person name="Mwanza M."/>
        </authorList>
    </citation>
    <scope>NUCLEOTIDE SEQUENCE</scope>
    <source>
        <strain evidence="3">06WH</strain>
    </source>
</reference>
<reference evidence="4" key="5">
    <citation type="submission" date="2022-01" db="EMBL/GenBank/DDBJ databases">
        <title>Collection of gut derived symbiotic bacterial strains cultured from healthy donors.</title>
        <authorList>
            <person name="Lin H."/>
            <person name="Kohout C."/>
            <person name="Waligurski E."/>
            <person name="Pamer E.G."/>
        </authorList>
    </citation>
    <scope>NUCLEOTIDE SEQUENCE</scope>
    <source>
        <strain evidence="4">DFI.5.49</strain>
    </source>
</reference>
<dbReference type="Proteomes" id="UP000095706">
    <property type="component" value="Unassembled WGS sequence"/>
</dbReference>
<evidence type="ECO:0000313" key="3">
    <source>
        <dbReference type="EMBL" id="MBN2952481.1"/>
    </source>
</evidence>
<evidence type="ECO:0000313" key="8">
    <source>
        <dbReference type="Proteomes" id="UP000768180"/>
    </source>
</evidence>
<dbReference type="Gene3D" id="3.40.50.1820">
    <property type="entry name" value="alpha/beta hydrolase"/>
    <property type="match status" value="1"/>
</dbReference>
<dbReference type="Proteomes" id="UP001199915">
    <property type="component" value="Unassembled WGS sequence"/>
</dbReference>
<dbReference type="OrthoDB" id="9803578at2"/>
<evidence type="ECO:0000313" key="7">
    <source>
        <dbReference type="Proteomes" id="UP000095709"/>
    </source>
</evidence>
<name>A0A174RT13_9FIRM</name>
<dbReference type="EMBL" id="CZAL01000020">
    <property type="protein sequence ID" value="CUP88642.1"/>
    <property type="molecule type" value="Genomic_DNA"/>
</dbReference>
<gene>
    <name evidence="2" type="primary">xynZ</name>
    <name evidence="1" type="synonym">xynZ_2</name>
    <name evidence="1" type="ORF">ERS852406_02114</name>
    <name evidence="2" type="ORF">ERS852498_03063</name>
    <name evidence="5" type="ORF">G5B05_15095</name>
    <name evidence="3" type="ORF">JTJ23_02540</name>
    <name evidence="4" type="ORF">L0N21_03855</name>
</gene>
<dbReference type="PANTHER" id="PTHR48098">
    <property type="entry name" value="ENTEROCHELIN ESTERASE-RELATED"/>
    <property type="match status" value="1"/>
</dbReference>
<dbReference type="GO" id="GO:0016747">
    <property type="term" value="F:acyltransferase activity, transferring groups other than amino-acyl groups"/>
    <property type="evidence" value="ECO:0007669"/>
    <property type="project" value="TreeGrafter"/>
</dbReference>
<dbReference type="EMBL" id="JAKNFS010000004">
    <property type="protein sequence ID" value="MCG4764655.1"/>
    <property type="molecule type" value="Genomic_DNA"/>
</dbReference>
<keyword evidence="2" id="KW-0624">Polysaccharide degradation</keyword>
<proteinExistence type="predicted"/>
<protein>
    <submittedName>
        <fullName evidence="3">Acetylesterase</fullName>
    </submittedName>
    <submittedName>
        <fullName evidence="2">Endo-1,4-beta-xylanase Z</fullName>
        <ecNumber evidence="2">3.2.1.8</ecNumber>
    </submittedName>
    <submittedName>
        <fullName evidence="4">Esterase family protein</fullName>
    </submittedName>
</protein>
<accession>A0A174RT13</accession>
<evidence type="ECO:0000313" key="5">
    <source>
        <dbReference type="EMBL" id="NSE17684.1"/>
    </source>
</evidence>
<dbReference type="Proteomes" id="UP000768180">
    <property type="component" value="Unassembled WGS sequence"/>
</dbReference>
<keyword evidence="2" id="KW-0378">Hydrolase</keyword>
<reference evidence="5" key="3">
    <citation type="submission" date="2020-02" db="EMBL/GenBank/DDBJ databases">
        <authorList>
            <person name="Littmann E."/>
            <person name="Sorbara M."/>
        </authorList>
    </citation>
    <scope>NUCLEOTIDE SEQUENCE</scope>
    <source>
        <strain evidence="5">MSK.14.54</strain>
    </source>
</reference>
<dbReference type="GO" id="GO:0045493">
    <property type="term" value="P:xylan catabolic process"/>
    <property type="evidence" value="ECO:0007669"/>
    <property type="project" value="UniProtKB-KW"/>
</dbReference>
<dbReference type="Pfam" id="PF00756">
    <property type="entry name" value="Esterase"/>
    <property type="match status" value="1"/>
</dbReference>
<dbReference type="EMBL" id="CYYV01000010">
    <property type="protein sequence ID" value="CUO50330.1"/>
    <property type="molecule type" value="Genomic_DNA"/>
</dbReference>
<dbReference type="InterPro" id="IPR050583">
    <property type="entry name" value="Mycobacterial_A85_antigen"/>
</dbReference>
<keyword evidence="2" id="KW-0119">Carbohydrate metabolism</keyword>
<keyword evidence="2" id="KW-0858">Xylan degradation</keyword>
<keyword evidence="8" id="KW-1185">Reference proteome</keyword>
<dbReference type="RefSeq" id="WP_055219937.1">
    <property type="nucleotide sequence ID" value="NZ_CAXSRP010000007.1"/>
</dbReference>
<dbReference type="EMBL" id="JAAITQ010000042">
    <property type="protein sequence ID" value="NSE17684.1"/>
    <property type="molecule type" value="Genomic_DNA"/>
</dbReference>
<reference evidence="5 8" key="2">
    <citation type="journal article" date="2020" name="Cell Host Microbe">
        <title>Functional and Genomic Variation between Human-Derived Isolates of Lachnospiraceae Reveals Inter- and Intra-Species Diversity.</title>
        <authorList>
            <person name="Sorbara M.T."/>
            <person name="Littmann E.R."/>
            <person name="Fontana E."/>
            <person name="Moody T.U."/>
            <person name="Kohout C.E."/>
            <person name="Gjonbalaj M."/>
            <person name="Eaton V."/>
            <person name="Seok R."/>
            <person name="Leiner I.M."/>
            <person name="Pamer E.G."/>
        </authorList>
    </citation>
    <scope>NUCLEOTIDE SEQUENCE [LARGE SCALE GENOMIC DNA]</scope>
    <source>
        <strain evidence="5 8">MSK.14.54</strain>
    </source>
</reference>
<dbReference type="AlphaFoldDB" id="A0A174RT13"/>
<dbReference type="GeneID" id="79855820"/>
<evidence type="ECO:0000313" key="6">
    <source>
        <dbReference type="Proteomes" id="UP000095706"/>
    </source>
</evidence>
<dbReference type="EC" id="3.2.1.8" evidence="2"/>
<evidence type="ECO:0000313" key="4">
    <source>
        <dbReference type="EMBL" id="MCG4764655.1"/>
    </source>
</evidence>
<dbReference type="SUPFAM" id="SSF53474">
    <property type="entry name" value="alpha/beta-Hydrolases"/>
    <property type="match status" value="1"/>
</dbReference>
<keyword evidence="2" id="KW-0326">Glycosidase</keyword>
<dbReference type="InterPro" id="IPR000801">
    <property type="entry name" value="Esterase-like"/>
</dbReference>
<organism evidence="2 7">
    <name type="scientific">Fusicatenibacter saccharivorans</name>
    <dbReference type="NCBI Taxonomy" id="1150298"/>
    <lineage>
        <taxon>Bacteria</taxon>
        <taxon>Bacillati</taxon>
        <taxon>Bacillota</taxon>
        <taxon>Clostridia</taxon>
        <taxon>Lachnospirales</taxon>
        <taxon>Lachnospiraceae</taxon>
        <taxon>Fusicatenibacter</taxon>
    </lineage>
</organism>